<reference evidence="2" key="1">
    <citation type="journal article" date="2015" name="Nature">
        <title>Complex archaea that bridge the gap between prokaryotes and eukaryotes.</title>
        <authorList>
            <person name="Spang A."/>
            <person name="Saw J.H."/>
            <person name="Jorgensen S.L."/>
            <person name="Zaremba-Niedzwiedzka K."/>
            <person name="Martijn J."/>
            <person name="Lind A.E."/>
            <person name="van Eijk R."/>
            <person name="Schleper C."/>
            <person name="Guy L."/>
            <person name="Ettema T.J."/>
        </authorList>
    </citation>
    <scope>NUCLEOTIDE SEQUENCE</scope>
</reference>
<sequence length="92" mass="10585">MAMEHRTHLRSLEDELKKFMELTSLSTQMIIARLENSGPLLDAWTWFSKEQERRRADVWSRKNESCPGNPSGHDPLGGKDTVDSAFDSKNHK</sequence>
<organism evidence="2">
    <name type="scientific">marine sediment metagenome</name>
    <dbReference type="NCBI Taxonomy" id="412755"/>
    <lineage>
        <taxon>unclassified sequences</taxon>
        <taxon>metagenomes</taxon>
        <taxon>ecological metagenomes</taxon>
    </lineage>
</organism>
<feature type="compositionally biased region" description="Basic and acidic residues" evidence="1">
    <location>
        <begin position="76"/>
        <end position="92"/>
    </location>
</feature>
<evidence type="ECO:0000256" key="1">
    <source>
        <dbReference type="SAM" id="MobiDB-lite"/>
    </source>
</evidence>
<gene>
    <name evidence="2" type="ORF">LCGC14_2819250</name>
</gene>
<dbReference type="EMBL" id="LAZR01053386">
    <property type="protein sequence ID" value="KKK80861.1"/>
    <property type="molecule type" value="Genomic_DNA"/>
</dbReference>
<feature type="region of interest" description="Disordered" evidence="1">
    <location>
        <begin position="57"/>
        <end position="92"/>
    </location>
</feature>
<name>A0A0F9B8U3_9ZZZZ</name>
<accession>A0A0F9B8U3</accession>
<protein>
    <submittedName>
        <fullName evidence="2">Uncharacterized protein</fullName>
    </submittedName>
</protein>
<dbReference type="AlphaFoldDB" id="A0A0F9B8U3"/>
<evidence type="ECO:0000313" key="2">
    <source>
        <dbReference type="EMBL" id="KKK80861.1"/>
    </source>
</evidence>
<proteinExistence type="predicted"/>
<comment type="caution">
    <text evidence="2">The sequence shown here is derived from an EMBL/GenBank/DDBJ whole genome shotgun (WGS) entry which is preliminary data.</text>
</comment>